<dbReference type="InterPro" id="IPR045709">
    <property type="entry name" value="DUF6065"/>
</dbReference>
<dbReference type="Proteomes" id="UP000730739">
    <property type="component" value="Unassembled WGS sequence"/>
</dbReference>
<keyword evidence="2" id="KW-1185">Reference proteome</keyword>
<sequence length="237" mass="26580">MFQTLRREPRVIRFLCRPEDSGVIAPPVPAKAVLPDWFRKLPAVDKKHVSTTNNGLTVKRCMPFLDAMTTGWILPLAATVRLEIRDGGSSVEAGWEFDRVMVSNHGAHQVAGNPREPSPPCKFHNYWSIRTPPGWSCLFLPPLNRPGQPFECVAGIVDTDTYAAHIHFPFFATAPDGLYVVEKGTPLVQVIPFRRMDAAVTAEIRAENRKEAAERETIYRNTLAGEGWYRTLARASR</sequence>
<evidence type="ECO:0000313" key="1">
    <source>
        <dbReference type="EMBL" id="MBP2234855.1"/>
    </source>
</evidence>
<name>A0ABS4QXY2_9HYPH</name>
<dbReference type="RefSeq" id="WP_209601130.1">
    <property type="nucleotide sequence ID" value="NZ_JAGILA010000002.1"/>
</dbReference>
<reference evidence="1 2" key="1">
    <citation type="submission" date="2021-03" db="EMBL/GenBank/DDBJ databases">
        <title>Genomic Encyclopedia of Type Strains, Phase IV (KMG-IV): sequencing the most valuable type-strain genomes for metagenomic binning, comparative biology and taxonomic classification.</title>
        <authorList>
            <person name="Goeker M."/>
        </authorList>
    </citation>
    <scope>NUCLEOTIDE SEQUENCE [LARGE SCALE GENOMIC DNA]</scope>
    <source>
        <strain evidence="1 2">DSM 13372</strain>
    </source>
</reference>
<comment type="caution">
    <text evidence="1">The sequence shown here is derived from an EMBL/GenBank/DDBJ whole genome shotgun (WGS) entry which is preliminary data.</text>
</comment>
<proteinExistence type="predicted"/>
<organism evidence="1 2">
    <name type="scientific">Sinorhizobium kostiense</name>
    <dbReference type="NCBI Taxonomy" id="76747"/>
    <lineage>
        <taxon>Bacteria</taxon>
        <taxon>Pseudomonadati</taxon>
        <taxon>Pseudomonadota</taxon>
        <taxon>Alphaproteobacteria</taxon>
        <taxon>Hyphomicrobiales</taxon>
        <taxon>Rhizobiaceae</taxon>
        <taxon>Sinorhizobium/Ensifer group</taxon>
        <taxon>Sinorhizobium</taxon>
    </lineage>
</organism>
<evidence type="ECO:0000313" key="2">
    <source>
        <dbReference type="Proteomes" id="UP000730739"/>
    </source>
</evidence>
<gene>
    <name evidence="1" type="ORF">J2Z31_001347</name>
</gene>
<dbReference type="Pfam" id="PF19541">
    <property type="entry name" value="DUF6065"/>
    <property type="match status" value="1"/>
</dbReference>
<protein>
    <submittedName>
        <fullName evidence="1">Uncharacterized protein</fullName>
    </submittedName>
</protein>
<accession>A0ABS4QXY2</accession>
<dbReference type="EMBL" id="JAGILA010000002">
    <property type="protein sequence ID" value="MBP2234855.1"/>
    <property type="molecule type" value="Genomic_DNA"/>
</dbReference>